<dbReference type="InterPro" id="IPR013320">
    <property type="entry name" value="ConA-like_dom_sf"/>
</dbReference>
<dbReference type="PANTHER" id="PTHR10963:SF55">
    <property type="entry name" value="GLYCOSIDE HYDROLASE FAMILY 16 PROTEIN"/>
    <property type="match status" value="1"/>
</dbReference>
<comment type="caution">
    <text evidence="4">The sequence shown here is derived from an EMBL/GenBank/DDBJ whole genome shotgun (WGS) entry which is preliminary data.</text>
</comment>
<protein>
    <recommendedName>
        <fullName evidence="3">GH16 domain-containing protein</fullName>
    </recommendedName>
</protein>
<keyword evidence="2" id="KW-0732">Signal</keyword>
<evidence type="ECO:0000313" key="5">
    <source>
        <dbReference type="Proteomes" id="UP000600865"/>
    </source>
</evidence>
<evidence type="ECO:0000256" key="1">
    <source>
        <dbReference type="ARBA" id="ARBA00006865"/>
    </source>
</evidence>
<dbReference type="Proteomes" id="UP000600865">
    <property type="component" value="Unassembled WGS sequence"/>
</dbReference>
<dbReference type="SUPFAM" id="SSF49899">
    <property type="entry name" value="Concanavalin A-like lectins/glucanases"/>
    <property type="match status" value="1"/>
</dbReference>
<dbReference type="PROSITE" id="PS51762">
    <property type="entry name" value="GH16_2"/>
    <property type="match status" value="1"/>
</dbReference>
<dbReference type="GO" id="GO:0005975">
    <property type="term" value="P:carbohydrate metabolic process"/>
    <property type="evidence" value="ECO:0007669"/>
    <property type="project" value="InterPro"/>
</dbReference>
<feature type="domain" description="GH16" evidence="3">
    <location>
        <begin position="23"/>
        <end position="285"/>
    </location>
</feature>
<reference evidence="4 5" key="1">
    <citation type="journal article" date="2014" name="Int. J. Syst. Evol. Microbiol.">
        <title>Complete genome sequence of Corynebacterium casei LMG S-19264T (=DSM 44701T), isolated from a smear-ripened cheese.</title>
        <authorList>
            <consortium name="US DOE Joint Genome Institute (JGI-PGF)"/>
            <person name="Walter F."/>
            <person name="Albersmeier A."/>
            <person name="Kalinowski J."/>
            <person name="Ruckert C."/>
        </authorList>
    </citation>
    <scope>NUCLEOTIDE SEQUENCE [LARGE SCALE GENOMIC DNA]</scope>
    <source>
        <strain evidence="4 5">KCTC 23968</strain>
    </source>
</reference>
<evidence type="ECO:0000259" key="3">
    <source>
        <dbReference type="PROSITE" id="PS51762"/>
    </source>
</evidence>
<feature type="signal peptide" evidence="2">
    <location>
        <begin position="1"/>
        <end position="18"/>
    </location>
</feature>
<proteinExistence type="inferred from homology"/>
<dbReference type="RefSeq" id="WP_189579744.1">
    <property type="nucleotide sequence ID" value="NZ_BMYV01000001.1"/>
</dbReference>
<dbReference type="PROSITE" id="PS51257">
    <property type="entry name" value="PROKAR_LIPOPROTEIN"/>
    <property type="match status" value="1"/>
</dbReference>
<gene>
    <name evidence="4" type="ORF">GCM10011309_00540</name>
</gene>
<dbReference type="GO" id="GO:0004553">
    <property type="term" value="F:hydrolase activity, hydrolyzing O-glycosyl compounds"/>
    <property type="evidence" value="ECO:0007669"/>
    <property type="project" value="InterPro"/>
</dbReference>
<sequence>MMSFVRVSLFSLIITACAAAPPKQLTHIPISLSIPEGYDLVWSDEFDVDGLPQTDRWAYDTSRNKDGWWNEEKQYYGAERSENARVEEGNLIITAREETLNSNDHADWGRQSYTSARLFTKGKASWKYGYIEVRAKLPCGRGLWPAIWTLPEESGKWPDSGEIDIMEYVGWDTDTFHATVHTRDYNHVLGTQVGTTTRSETACGDYHTHALHWTKDQVIVATDGKPYFFYKNDGTGDGSWPFDRAHHLILNVAVGGWGGQEGIDPAAFPAEMYVDYVRVYQTAPTTSR</sequence>
<comment type="similarity">
    <text evidence="1">Belongs to the glycosyl hydrolase 16 family.</text>
</comment>
<name>A0A918KAA7_9PROT</name>
<dbReference type="PANTHER" id="PTHR10963">
    <property type="entry name" value="GLYCOSYL HYDROLASE-RELATED"/>
    <property type="match status" value="1"/>
</dbReference>
<dbReference type="Pfam" id="PF00722">
    <property type="entry name" value="Glyco_hydro_16"/>
    <property type="match status" value="1"/>
</dbReference>
<dbReference type="AlphaFoldDB" id="A0A918KAA7"/>
<feature type="chain" id="PRO_5037127384" description="GH16 domain-containing protein" evidence="2">
    <location>
        <begin position="19"/>
        <end position="288"/>
    </location>
</feature>
<evidence type="ECO:0000313" key="4">
    <source>
        <dbReference type="EMBL" id="GGX55778.1"/>
    </source>
</evidence>
<dbReference type="CDD" id="cd08023">
    <property type="entry name" value="GH16_laminarinase_like"/>
    <property type="match status" value="1"/>
</dbReference>
<dbReference type="Gene3D" id="2.60.120.200">
    <property type="match status" value="1"/>
</dbReference>
<keyword evidence="5" id="KW-1185">Reference proteome</keyword>
<dbReference type="InterPro" id="IPR050546">
    <property type="entry name" value="Glycosyl_Hydrlase_16"/>
</dbReference>
<accession>A0A918KAA7</accession>
<dbReference type="EMBL" id="BMYV01000001">
    <property type="protein sequence ID" value="GGX55778.1"/>
    <property type="molecule type" value="Genomic_DNA"/>
</dbReference>
<evidence type="ECO:0000256" key="2">
    <source>
        <dbReference type="SAM" id="SignalP"/>
    </source>
</evidence>
<organism evidence="4 5">
    <name type="scientific">Litorimonas cladophorae</name>
    <dbReference type="NCBI Taxonomy" id="1220491"/>
    <lineage>
        <taxon>Bacteria</taxon>
        <taxon>Pseudomonadati</taxon>
        <taxon>Pseudomonadota</taxon>
        <taxon>Alphaproteobacteria</taxon>
        <taxon>Maricaulales</taxon>
        <taxon>Robiginitomaculaceae</taxon>
    </lineage>
</organism>
<dbReference type="InterPro" id="IPR000757">
    <property type="entry name" value="Beta-glucanase-like"/>
</dbReference>